<organism evidence="6">
    <name type="scientific">Enterobacter kobei</name>
    <dbReference type="NCBI Taxonomy" id="208224"/>
    <lineage>
        <taxon>Bacteria</taxon>
        <taxon>Pseudomonadati</taxon>
        <taxon>Pseudomonadota</taxon>
        <taxon>Gammaproteobacteria</taxon>
        <taxon>Enterobacterales</taxon>
        <taxon>Enterobacteriaceae</taxon>
        <taxon>Enterobacter</taxon>
        <taxon>Enterobacter cloacae complex</taxon>
    </lineage>
</organism>
<dbReference type="InterPro" id="IPR017900">
    <property type="entry name" value="4Fe4S_Fe_S_CS"/>
</dbReference>
<dbReference type="RefSeq" id="WP_014884813.1">
    <property type="nucleotide sequence ID" value="NC_018405.1"/>
</dbReference>
<evidence type="ECO:0000256" key="2">
    <source>
        <dbReference type="ARBA" id="ARBA00022723"/>
    </source>
</evidence>
<dbReference type="SUPFAM" id="SSF54862">
    <property type="entry name" value="4Fe-4S ferredoxins"/>
    <property type="match status" value="2"/>
</dbReference>
<evidence type="ECO:0000256" key="4">
    <source>
        <dbReference type="ARBA" id="ARBA00023014"/>
    </source>
</evidence>
<dbReference type="OrthoDB" id="9800260at2"/>
<reference evidence="6 7" key="1">
    <citation type="journal article" date="2017" name="J. Antimicrob. Chemother.">
        <title>Characterization of the population structure, drug resistance mechanisms and plasmids of the community-associated Enterobacter cloacae complex in China.</title>
        <authorList>
            <person name="Zhou K."/>
            <person name="Yu W."/>
            <person name="Cao X."/>
            <person name="Shen P."/>
            <person name="Lu H."/>
            <person name="Luo Q."/>
            <person name="Rossen J.W.A."/>
            <person name="Xiao Y."/>
        </authorList>
    </citation>
    <scope>NUCLEOTIDE SEQUENCE [LARGE SCALE GENOMIC DNA]</scope>
    <source>
        <strain evidence="6">ECC1097</strain>
    </source>
</reference>
<sequence>MGELSLSPAIEVTHACVRRRFRHAACSACADVCPAQVFSFTEMGISVDEQRCIGCGDCLFVCPTEAITDITPRKRFLRGDTLVGPFTEHAPGVNELLLWHAQHGVRFISIEAEHYPAWLLALARLNLVLRRRGEAVWAFKPDPINEVNIARRALMYVPREDVRRCNVVPGQRQLRRAFAEFSESDIVLDIGKCRLCGACWRSCTENAIRFENATLVVETGRCTGCGGCEAVCQHGAISITQTEQSAKSSVTPACEAVCLTCHRHFWSFRMDEKHCPLCSRHHFAMRDSACC</sequence>
<evidence type="ECO:0000256" key="1">
    <source>
        <dbReference type="ARBA" id="ARBA00022485"/>
    </source>
</evidence>
<dbReference type="GO" id="GO:0046872">
    <property type="term" value="F:metal ion binding"/>
    <property type="evidence" value="ECO:0007669"/>
    <property type="project" value="UniProtKB-KW"/>
</dbReference>
<evidence type="ECO:0000259" key="5">
    <source>
        <dbReference type="PROSITE" id="PS51379"/>
    </source>
</evidence>
<feature type="domain" description="4Fe-4S ferredoxin-type" evidence="5">
    <location>
        <begin position="213"/>
        <end position="242"/>
    </location>
</feature>
<dbReference type="EMBL" id="NEEU01000001">
    <property type="protein sequence ID" value="PJD77589.1"/>
    <property type="molecule type" value="Genomic_DNA"/>
</dbReference>
<feature type="domain" description="4Fe-4S ferredoxin-type" evidence="5">
    <location>
        <begin position="184"/>
        <end position="212"/>
    </location>
</feature>
<dbReference type="Gene3D" id="3.30.70.20">
    <property type="match status" value="2"/>
</dbReference>
<evidence type="ECO:0000313" key="7">
    <source>
        <dbReference type="Proteomes" id="UP000230495"/>
    </source>
</evidence>
<keyword evidence="3" id="KW-0408">Iron</keyword>
<evidence type="ECO:0000256" key="3">
    <source>
        <dbReference type="ARBA" id="ARBA00023004"/>
    </source>
</evidence>
<dbReference type="KEGG" id="eno:ECENHK_16450"/>
<accession>A0A2J0PRM4</accession>
<keyword evidence="1" id="KW-0004">4Fe-4S</keyword>
<feature type="domain" description="4Fe-4S ferredoxin-type" evidence="5">
    <location>
        <begin position="43"/>
        <end position="73"/>
    </location>
</feature>
<comment type="caution">
    <text evidence="6">The sequence shown here is derived from an EMBL/GenBank/DDBJ whole genome shotgun (WGS) entry which is preliminary data.</text>
</comment>
<dbReference type="PROSITE" id="PS00198">
    <property type="entry name" value="4FE4S_FER_1"/>
    <property type="match status" value="1"/>
</dbReference>
<dbReference type="GO" id="GO:0051539">
    <property type="term" value="F:4 iron, 4 sulfur cluster binding"/>
    <property type="evidence" value="ECO:0007669"/>
    <property type="project" value="UniProtKB-KW"/>
</dbReference>
<name>A0A2J0PRM4_9ENTR</name>
<keyword evidence="2" id="KW-0479">Metal-binding</keyword>
<protein>
    <submittedName>
        <fullName evidence="6">Ferredoxin</fullName>
    </submittedName>
</protein>
<gene>
    <name evidence="6" type="ORF">B9Q37_02730</name>
</gene>
<dbReference type="PROSITE" id="PS51379">
    <property type="entry name" value="4FE4S_FER_2"/>
    <property type="match status" value="3"/>
</dbReference>
<dbReference type="InterPro" id="IPR050572">
    <property type="entry name" value="Fe-S_Ferredoxin"/>
</dbReference>
<dbReference type="PANTHER" id="PTHR43687">
    <property type="entry name" value="ADENYLYLSULFATE REDUCTASE, BETA SUBUNIT"/>
    <property type="match status" value="1"/>
</dbReference>
<proteinExistence type="predicted"/>
<evidence type="ECO:0000313" key="6">
    <source>
        <dbReference type="EMBL" id="PJD77589.1"/>
    </source>
</evidence>
<dbReference type="Pfam" id="PF12838">
    <property type="entry name" value="Fer4_7"/>
    <property type="match status" value="2"/>
</dbReference>
<dbReference type="PANTHER" id="PTHR43687:SF1">
    <property type="entry name" value="FERREDOXIN III"/>
    <property type="match status" value="1"/>
</dbReference>
<keyword evidence="4" id="KW-0411">Iron-sulfur</keyword>
<dbReference type="AlphaFoldDB" id="A0A2J0PRM4"/>
<dbReference type="Proteomes" id="UP000230495">
    <property type="component" value="Unassembled WGS sequence"/>
</dbReference>
<dbReference type="InterPro" id="IPR017896">
    <property type="entry name" value="4Fe4S_Fe-S-bd"/>
</dbReference>